<evidence type="ECO:0000256" key="5">
    <source>
        <dbReference type="ARBA" id="ARBA00022989"/>
    </source>
</evidence>
<feature type="transmembrane region" description="Helical" evidence="7">
    <location>
        <begin position="318"/>
        <end position="338"/>
    </location>
</feature>
<evidence type="ECO:0000256" key="6">
    <source>
        <dbReference type="ARBA" id="ARBA00023136"/>
    </source>
</evidence>
<comment type="subcellular location">
    <subcellularLocation>
        <location evidence="1">Cell membrane</location>
        <topology evidence="1">Multi-pass membrane protein</topology>
    </subcellularLocation>
</comment>
<dbReference type="Proteomes" id="UP000647491">
    <property type="component" value="Unassembled WGS sequence"/>
</dbReference>
<dbReference type="PIRSF" id="PIRSF006603">
    <property type="entry name" value="DinF"/>
    <property type="match status" value="1"/>
</dbReference>
<proteinExistence type="predicted"/>
<dbReference type="PANTHER" id="PTHR43823">
    <property type="entry name" value="SPORULATION PROTEIN YKVU"/>
    <property type="match status" value="1"/>
</dbReference>
<dbReference type="PANTHER" id="PTHR43823:SF3">
    <property type="entry name" value="MULTIDRUG EXPORT PROTEIN MEPA"/>
    <property type="match status" value="1"/>
</dbReference>
<keyword evidence="5 7" id="KW-1133">Transmembrane helix</keyword>
<keyword evidence="9" id="KW-1185">Reference proteome</keyword>
<dbReference type="InterPro" id="IPR051327">
    <property type="entry name" value="MATE_MepA_subfamily"/>
</dbReference>
<feature type="transmembrane region" description="Helical" evidence="7">
    <location>
        <begin position="414"/>
        <end position="435"/>
    </location>
</feature>
<accession>A0ABR7NV74</accession>
<evidence type="ECO:0000256" key="1">
    <source>
        <dbReference type="ARBA" id="ARBA00004651"/>
    </source>
</evidence>
<keyword evidence="6 7" id="KW-0472">Membrane</keyword>
<evidence type="ECO:0000256" key="2">
    <source>
        <dbReference type="ARBA" id="ARBA00022448"/>
    </source>
</evidence>
<feature type="transmembrane region" description="Helical" evidence="7">
    <location>
        <begin position="14"/>
        <end position="34"/>
    </location>
</feature>
<keyword evidence="4 7" id="KW-0812">Transmembrane</keyword>
<feature type="transmembrane region" description="Helical" evidence="7">
    <location>
        <begin position="358"/>
        <end position="380"/>
    </location>
</feature>
<name>A0ABR7NV74_9FIRM</name>
<dbReference type="Pfam" id="PF01554">
    <property type="entry name" value="MatE"/>
    <property type="match status" value="2"/>
</dbReference>
<sequence length="442" mass="47453">MKIQLSDHFSLGRLMRFTIPSIIMMVFTSVYGVVDGFFVSNLVGKTPFAAVNFIWPFLMILGAVGFMFGAGGGALIAKTLGEGKHEKAQRLFSMFVYVTAGCGIGIGILGMLLIRPVARLLGAEGIMLESCVIYGRIILSALPLFMLQYEFQTFFITAQKPRLGLAVTVVSGIANMVMDYLFMAVFRWGLPGAAMATALSQSLGGLIPLVYFSRPNGSLFRLGKASLDKRALAKACINGSSELMSNISMSLVGMLYNLQLLKYAGEDGVAAYGVLMYVNMVFLSIFIGYSTGVAPVVGFHFGAGNRLELHSLLKKSSAVILVSSAAMFGAAELLGRPLAQLFVGYDAGLMELTARGFLIYSFSFLFSGIAIFGSAFFTALNDGLTSAAIAFLRSLVFEITAVLVFPLIWGVDGIWGSIVGAELVAAAVTLVFLAAKRKRYQY</sequence>
<keyword evidence="3" id="KW-1003">Cell membrane</keyword>
<gene>
    <name evidence="8" type="ORF">H8708_08490</name>
</gene>
<feature type="transmembrane region" description="Helical" evidence="7">
    <location>
        <begin position="92"/>
        <end position="113"/>
    </location>
</feature>
<evidence type="ECO:0000313" key="9">
    <source>
        <dbReference type="Proteomes" id="UP000647491"/>
    </source>
</evidence>
<dbReference type="EMBL" id="JACRTJ010000018">
    <property type="protein sequence ID" value="MBC8599262.1"/>
    <property type="molecule type" value="Genomic_DNA"/>
</dbReference>
<dbReference type="InterPro" id="IPR002528">
    <property type="entry name" value="MATE_fam"/>
</dbReference>
<evidence type="ECO:0000313" key="8">
    <source>
        <dbReference type="EMBL" id="MBC8599262.1"/>
    </source>
</evidence>
<feature type="transmembrane region" description="Helical" evidence="7">
    <location>
        <begin position="232"/>
        <end position="256"/>
    </location>
</feature>
<reference evidence="8 9" key="1">
    <citation type="submission" date="2020-08" db="EMBL/GenBank/DDBJ databases">
        <title>Genome public.</title>
        <authorList>
            <person name="Liu C."/>
            <person name="Sun Q."/>
        </authorList>
    </citation>
    <scope>NUCLEOTIDE SEQUENCE [LARGE SCALE GENOMIC DNA]</scope>
    <source>
        <strain evidence="8 9">BX10</strain>
    </source>
</reference>
<feature type="transmembrane region" description="Helical" evidence="7">
    <location>
        <begin position="387"/>
        <end position="408"/>
    </location>
</feature>
<feature type="transmembrane region" description="Helical" evidence="7">
    <location>
        <begin position="54"/>
        <end position="80"/>
    </location>
</feature>
<keyword evidence="2" id="KW-0813">Transport</keyword>
<evidence type="ECO:0000256" key="4">
    <source>
        <dbReference type="ARBA" id="ARBA00022692"/>
    </source>
</evidence>
<evidence type="ECO:0000256" key="7">
    <source>
        <dbReference type="SAM" id="Phobius"/>
    </source>
</evidence>
<feature type="transmembrane region" description="Helical" evidence="7">
    <location>
        <begin position="276"/>
        <end position="297"/>
    </location>
</feature>
<feature type="transmembrane region" description="Helical" evidence="7">
    <location>
        <begin position="133"/>
        <end position="151"/>
    </location>
</feature>
<comment type="caution">
    <text evidence="8">The sequence shown here is derived from an EMBL/GenBank/DDBJ whole genome shotgun (WGS) entry which is preliminary data.</text>
</comment>
<feature type="transmembrane region" description="Helical" evidence="7">
    <location>
        <begin position="163"/>
        <end position="186"/>
    </location>
</feature>
<feature type="transmembrane region" description="Helical" evidence="7">
    <location>
        <begin position="192"/>
        <end position="212"/>
    </location>
</feature>
<organism evidence="8 9">
    <name type="scientific">Enterocloster hominis</name>
    <name type="common">ex Liu et al. 2021</name>
    <dbReference type="NCBI Taxonomy" id="2763663"/>
    <lineage>
        <taxon>Bacteria</taxon>
        <taxon>Bacillati</taxon>
        <taxon>Bacillota</taxon>
        <taxon>Clostridia</taxon>
        <taxon>Lachnospirales</taxon>
        <taxon>Lachnospiraceae</taxon>
        <taxon>Enterocloster</taxon>
    </lineage>
</organism>
<protein>
    <submittedName>
        <fullName evidence="8">MATE family efflux transporter</fullName>
    </submittedName>
</protein>
<dbReference type="InterPro" id="IPR048279">
    <property type="entry name" value="MdtK-like"/>
</dbReference>
<dbReference type="RefSeq" id="WP_262427561.1">
    <property type="nucleotide sequence ID" value="NZ_JACRTJ010000018.1"/>
</dbReference>
<evidence type="ECO:0000256" key="3">
    <source>
        <dbReference type="ARBA" id="ARBA00022475"/>
    </source>
</evidence>